<evidence type="ECO:0000256" key="2">
    <source>
        <dbReference type="SAM" id="Phobius"/>
    </source>
</evidence>
<keyword evidence="2" id="KW-1133">Transmembrane helix</keyword>
<dbReference type="EMBL" id="MIHC01000032">
    <property type="protein sequence ID" value="ODR04405.1"/>
    <property type="molecule type" value="Genomic_DNA"/>
</dbReference>
<feature type="transmembrane region" description="Helical" evidence="2">
    <location>
        <begin position="87"/>
        <end position="110"/>
    </location>
</feature>
<accession>A0A1E3SQE4</accession>
<dbReference type="Pfam" id="PF05305">
    <property type="entry name" value="DUF732"/>
    <property type="match status" value="1"/>
</dbReference>
<dbReference type="OrthoDB" id="4734457at2"/>
<organism evidence="4 5">
    <name type="scientific">Mycobacterium sherrisii</name>
    <dbReference type="NCBI Taxonomy" id="243061"/>
    <lineage>
        <taxon>Bacteria</taxon>
        <taxon>Bacillati</taxon>
        <taxon>Actinomycetota</taxon>
        <taxon>Actinomycetes</taxon>
        <taxon>Mycobacteriales</taxon>
        <taxon>Mycobacteriaceae</taxon>
        <taxon>Mycobacterium</taxon>
        <taxon>Mycobacterium simiae complex</taxon>
    </lineage>
</organism>
<protein>
    <recommendedName>
        <fullName evidence="3">DUF732 domain-containing protein</fullName>
    </recommendedName>
</protein>
<dbReference type="Proteomes" id="UP000094224">
    <property type="component" value="Unassembled WGS sequence"/>
</dbReference>
<sequence>MRDRETIESELRRLAQRGGQLSPREADALLDELLAHNAGASRIEAVTPEELVFVPDAWLREPLKARKPRAIRARGARRRRRGTLRRFGMRAALPLSLLALVAAVILTFVMHRHYSAAQPAEAQPAQRPPSSAAPQPTAPPAPGPRSSITDKAFVAALTQEGVPVPSQEYVVSQGRAVCDYLAQHRNYADAVAFVQRSSIWDADQSAEVTAGAIISYCPQSQPSMADELQPAYQNTLSDLQAIEGKLQGIQDDLHGIQGGLDNLPGHP</sequence>
<dbReference type="InterPro" id="IPR007969">
    <property type="entry name" value="DUF732"/>
</dbReference>
<name>A0A1E3SQE4_9MYCO</name>
<evidence type="ECO:0000313" key="4">
    <source>
        <dbReference type="EMBL" id="ODR04405.1"/>
    </source>
</evidence>
<evidence type="ECO:0000259" key="3">
    <source>
        <dbReference type="Pfam" id="PF05305"/>
    </source>
</evidence>
<dbReference type="RefSeq" id="WP_069401637.1">
    <property type="nucleotide sequence ID" value="NZ_JACKTB010000007.1"/>
</dbReference>
<feature type="domain" description="DUF732" evidence="3">
    <location>
        <begin position="150"/>
        <end position="219"/>
    </location>
</feature>
<comment type="caution">
    <text evidence="4">The sequence shown here is derived from an EMBL/GenBank/DDBJ whole genome shotgun (WGS) entry which is preliminary data.</text>
</comment>
<keyword evidence="2" id="KW-0472">Membrane</keyword>
<feature type="region of interest" description="Disordered" evidence="1">
    <location>
        <begin position="119"/>
        <end position="148"/>
    </location>
</feature>
<evidence type="ECO:0000256" key="1">
    <source>
        <dbReference type="SAM" id="MobiDB-lite"/>
    </source>
</evidence>
<dbReference type="AlphaFoldDB" id="A0A1E3SQE4"/>
<gene>
    <name evidence="4" type="ORF">BHQ21_17960</name>
</gene>
<reference evidence="5" key="1">
    <citation type="submission" date="2016-09" db="EMBL/GenBank/DDBJ databases">
        <authorList>
            <person name="Greninger A.L."/>
            <person name="Jerome K.R."/>
            <person name="Mcnair B."/>
            <person name="Wallis C."/>
            <person name="Fang F."/>
        </authorList>
    </citation>
    <scope>NUCLEOTIDE SEQUENCE [LARGE SCALE GENOMIC DNA]</scope>
    <source>
        <strain evidence="5">BC1_M4</strain>
    </source>
</reference>
<keyword evidence="2" id="KW-0812">Transmembrane</keyword>
<proteinExistence type="predicted"/>
<evidence type="ECO:0000313" key="5">
    <source>
        <dbReference type="Proteomes" id="UP000094224"/>
    </source>
</evidence>
<keyword evidence="5" id="KW-1185">Reference proteome</keyword>
<feature type="compositionally biased region" description="Low complexity" evidence="1">
    <location>
        <begin position="119"/>
        <end position="135"/>
    </location>
</feature>